<dbReference type="EMBL" id="JBIHSF010000011">
    <property type="protein sequence ID" value="MFH0263518.1"/>
    <property type="molecule type" value="Genomic_DNA"/>
</dbReference>
<dbReference type="InterPro" id="IPR023393">
    <property type="entry name" value="START-like_dom_sf"/>
</dbReference>
<keyword evidence="3" id="KW-1185">Reference proteome</keyword>
<dbReference type="SUPFAM" id="SSF55961">
    <property type="entry name" value="Bet v1-like"/>
    <property type="match status" value="1"/>
</dbReference>
<feature type="domain" description="GyrI-like small molecule binding" evidence="1">
    <location>
        <begin position="168"/>
        <end position="306"/>
    </location>
</feature>
<dbReference type="Gene3D" id="3.30.530.20">
    <property type="match status" value="1"/>
</dbReference>
<dbReference type="InterPro" id="IPR029442">
    <property type="entry name" value="GyrI-like"/>
</dbReference>
<evidence type="ECO:0000313" key="3">
    <source>
        <dbReference type="Proteomes" id="UP001607125"/>
    </source>
</evidence>
<dbReference type="Proteomes" id="UP001607125">
    <property type="component" value="Unassembled WGS sequence"/>
</dbReference>
<proteinExistence type="predicted"/>
<protein>
    <submittedName>
        <fullName evidence="2">SRPBCC family protein</fullName>
    </submittedName>
</protein>
<name>A0ABW7ISQ0_9VIBR</name>
<dbReference type="Pfam" id="PF10604">
    <property type="entry name" value="Polyketide_cyc2"/>
    <property type="match status" value="1"/>
</dbReference>
<dbReference type="SUPFAM" id="SSF55136">
    <property type="entry name" value="Probable bacterial effector-binding domain"/>
    <property type="match status" value="1"/>
</dbReference>
<dbReference type="Pfam" id="PF06445">
    <property type="entry name" value="GyrI-like"/>
    <property type="match status" value="1"/>
</dbReference>
<organism evidence="2 3">
    <name type="scientific">Vibrio barjaei</name>
    <dbReference type="NCBI Taxonomy" id="1676683"/>
    <lineage>
        <taxon>Bacteria</taxon>
        <taxon>Pseudomonadati</taxon>
        <taxon>Pseudomonadota</taxon>
        <taxon>Gammaproteobacteria</taxon>
        <taxon>Vibrionales</taxon>
        <taxon>Vibrionaceae</taxon>
        <taxon>Vibrio</taxon>
    </lineage>
</organism>
<evidence type="ECO:0000313" key="2">
    <source>
        <dbReference type="EMBL" id="MFH0263518.1"/>
    </source>
</evidence>
<dbReference type="InterPro" id="IPR011256">
    <property type="entry name" value="Reg_factor_effector_dom_sf"/>
</dbReference>
<sequence>MLNYTVEKRIDIESTADHVIEFLADYRNWPEWSPWLIMERECKLDYRGEQGNIGDGYSWKGDLVGSGEMTLMKRTSHQLEMHLRFFKPFKSEAHVSFQAVQMGVRSEVRWTMSSQVPWYLFFLKGLFKTMIGMDYDRGLKMLKAKLEVGQVNSELLLIGERQQDNVDYIGLRGSGAINEIGPIMREHIEKLLVLIEEKHIPATGALFSYYQSMKMETQFFEFITCVPIERQLSVPEPFVSGQIKACDTYVVKHTGECQFLGNAWSMAMNASRHQKVKVKRKPLGIERYINNPEQVAAHELVTEVILFKR</sequence>
<dbReference type="RefSeq" id="WP_394630258.1">
    <property type="nucleotide sequence ID" value="NZ_JBIHSF010000011.1"/>
</dbReference>
<dbReference type="Gene3D" id="3.20.80.10">
    <property type="entry name" value="Regulatory factor, effector binding domain"/>
    <property type="match status" value="1"/>
</dbReference>
<reference evidence="2 3" key="1">
    <citation type="submission" date="2024-10" db="EMBL/GenBank/DDBJ databases">
        <authorList>
            <person name="Yibar A."/>
            <person name="Saticioglu I.B."/>
            <person name="Duman M."/>
            <person name="Ajmi N."/>
            <person name="Gurler F."/>
            <person name="Ay H."/>
            <person name="Onuk E."/>
            <person name="Guler S."/>
            <person name="Romalde J.L."/>
        </authorList>
    </citation>
    <scope>NUCLEOTIDE SEQUENCE [LARGE SCALE GENOMIC DNA]</scope>
    <source>
        <strain evidence="2 3">1-TCBS-B</strain>
    </source>
</reference>
<comment type="caution">
    <text evidence="2">The sequence shown here is derived from an EMBL/GenBank/DDBJ whole genome shotgun (WGS) entry which is preliminary data.</text>
</comment>
<dbReference type="InterPro" id="IPR019587">
    <property type="entry name" value="Polyketide_cyclase/dehydratase"/>
</dbReference>
<gene>
    <name evidence="2" type="ORF">ACGRH2_24250</name>
</gene>
<dbReference type="CDD" id="cd07818">
    <property type="entry name" value="SRPBCC_1"/>
    <property type="match status" value="1"/>
</dbReference>
<evidence type="ECO:0000259" key="1">
    <source>
        <dbReference type="Pfam" id="PF06445"/>
    </source>
</evidence>
<accession>A0ABW7ISQ0</accession>